<evidence type="ECO:0000313" key="2">
    <source>
        <dbReference type="EMBL" id="MCC9641399.1"/>
    </source>
</evidence>
<name>A0ABS8NCW9_9BACT</name>
<dbReference type="Proteomes" id="UP001430306">
    <property type="component" value="Unassembled WGS sequence"/>
</dbReference>
<feature type="chain" id="PRO_5045561259" evidence="1">
    <location>
        <begin position="44"/>
        <end position="305"/>
    </location>
</feature>
<comment type="caution">
    <text evidence="2">The sequence shown here is derived from an EMBL/GenBank/DDBJ whole genome shotgun (WGS) entry which is preliminary data.</text>
</comment>
<proteinExistence type="predicted"/>
<dbReference type="RefSeq" id="WP_230271504.1">
    <property type="nucleotide sequence ID" value="NZ_JAJKFW010000006.1"/>
</dbReference>
<evidence type="ECO:0000256" key="1">
    <source>
        <dbReference type="SAM" id="SignalP"/>
    </source>
</evidence>
<dbReference type="PROSITE" id="PS51318">
    <property type="entry name" value="TAT"/>
    <property type="match status" value="1"/>
</dbReference>
<dbReference type="InterPro" id="IPR006311">
    <property type="entry name" value="TAT_signal"/>
</dbReference>
<gene>
    <name evidence="2" type="ORF">LOC71_03870</name>
</gene>
<dbReference type="EMBL" id="JAJKFW010000006">
    <property type="protein sequence ID" value="MCC9641399.1"/>
    <property type="molecule type" value="Genomic_DNA"/>
</dbReference>
<keyword evidence="3" id="KW-1185">Reference proteome</keyword>
<accession>A0ABS8NCW9</accession>
<feature type="signal peptide" evidence="1">
    <location>
        <begin position="1"/>
        <end position="43"/>
    </location>
</feature>
<evidence type="ECO:0000313" key="3">
    <source>
        <dbReference type="Proteomes" id="UP001430306"/>
    </source>
</evidence>
<sequence length="305" mass="30598">MSTVNRHTSRRSLLNSFGKTTLACLAAAAIASTGTLASNQAHAGGEEVLVDGLFDAMEAGAVEAKFIPQSSAKANLLVKNLTDKPLHIRVPAAFAGVPVLAQGMMGGMGGMGGGMGGMGGGMGGMGGGMGGGGQAMGGGGGMGGGMGGMGGMGGGMGGMGGGMGGFMRVAPGRTSKMALNTVCLEHGKPEPNAKMQYAIVPLEKVTKDPAVAALCEALGNGAVAQNTAQAATWHLTDDMSWEELAAKNRKESKYTGNIPYFTAFEIRAAANVVGEVKRVAAAYQDQLETNEKTKGGLTLDNSYGS</sequence>
<organism evidence="2 3">
    <name type="scientific">Rhodopirellula halodulae</name>
    <dbReference type="NCBI Taxonomy" id="2894198"/>
    <lineage>
        <taxon>Bacteria</taxon>
        <taxon>Pseudomonadati</taxon>
        <taxon>Planctomycetota</taxon>
        <taxon>Planctomycetia</taxon>
        <taxon>Pirellulales</taxon>
        <taxon>Pirellulaceae</taxon>
        <taxon>Rhodopirellula</taxon>
    </lineage>
</organism>
<reference evidence="2" key="1">
    <citation type="submission" date="2021-11" db="EMBL/GenBank/DDBJ databases">
        <title>Genome sequence.</title>
        <authorList>
            <person name="Sun Q."/>
        </authorList>
    </citation>
    <scope>NUCLEOTIDE SEQUENCE</scope>
    <source>
        <strain evidence="2">JC740</strain>
    </source>
</reference>
<protein>
    <submittedName>
        <fullName evidence="2">Uncharacterized protein</fullName>
    </submittedName>
</protein>
<keyword evidence="1" id="KW-0732">Signal</keyword>